<reference evidence="3 4" key="1">
    <citation type="submission" date="2014-04" db="EMBL/GenBank/DDBJ databases">
        <authorList>
            <consortium name="DOE Joint Genome Institute"/>
            <person name="Kuo A."/>
            <person name="Tarkka M."/>
            <person name="Buscot F."/>
            <person name="Kohler A."/>
            <person name="Nagy L.G."/>
            <person name="Floudas D."/>
            <person name="Copeland A."/>
            <person name="Barry K.W."/>
            <person name="Cichocki N."/>
            <person name="Veneault-Fourrey C."/>
            <person name="LaButti K."/>
            <person name="Lindquist E.A."/>
            <person name="Lipzen A."/>
            <person name="Lundell T."/>
            <person name="Morin E."/>
            <person name="Murat C."/>
            <person name="Sun H."/>
            <person name="Tunlid A."/>
            <person name="Henrissat B."/>
            <person name="Grigoriev I.V."/>
            <person name="Hibbett D.S."/>
            <person name="Martin F."/>
            <person name="Nordberg H.P."/>
            <person name="Cantor M.N."/>
            <person name="Hua S.X."/>
        </authorList>
    </citation>
    <scope>NUCLEOTIDE SEQUENCE [LARGE SCALE GENOMIC DNA]</scope>
    <source>
        <strain evidence="3 4">F 1598</strain>
    </source>
</reference>
<feature type="region of interest" description="Disordered" evidence="1">
    <location>
        <begin position="254"/>
        <end position="285"/>
    </location>
</feature>
<gene>
    <name evidence="3" type="ORF">PILCRDRAFT_14976</name>
</gene>
<dbReference type="EMBL" id="KN833074">
    <property type="protein sequence ID" value="KIM73752.1"/>
    <property type="molecule type" value="Genomic_DNA"/>
</dbReference>
<protein>
    <submittedName>
        <fullName evidence="3">Uncharacterized protein</fullName>
    </submittedName>
</protein>
<keyword evidence="2" id="KW-0472">Membrane</keyword>
<feature type="region of interest" description="Disordered" evidence="1">
    <location>
        <begin position="370"/>
        <end position="392"/>
    </location>
</feature>
<reference evidence="4" key="2">
    <citation type="submission" date="2015-01" db="EMBL/GenBank/DDBJ databases">
        <title>Evolutionary Origins and Diversification of the Mycorrhizal Mutualists.</title>
        <authorList>
            <consortium name="DOE Joint Genome Institute"/>
            <consortium name="Mycorrhizal Genomics Consortium"/>
            <person name="Kohler A."/>
            <person name="Kuo A."/>
            <person name="Nagy L.G."/>
            <person name="Floudas D."/>
            <person name="Copeland A."/>
            <person name="Barry K.W."/>
            <person name="Cichocki N."/>
            <person name="Veneault-Fourrey C."/>
            <person name="LaButti K."/>
            <person name="Lindquist E.A."/>
            <person name="Lipzen A."/>
            <person name="Lundell T."/>
            <person name="Morin E."/>
            <person name="Murat C."/>
            <person name="Riley R."/>
            <person name="Ohm R."/>
            <person name="Sun H."/>
            <person name="Tunlid A."/>
            <person name="Henrissat B."/>
            <person name="Grigoriev I.V."/>
            <person name="Hibbett D.S."/>
            <person name="Martin F."/>
        </authorList>
    </citation>
    <scope>NUCLEOTIDE SEQUENCE [LARGE SCALE GENOMIC DNA]</scope>
    <source>
        <strain evidence="4">F 1598</strain>
    </source>
</reference>
<feature type="transmembrane region" description="Helical" evidence="2">
    <location>
        <begin position="144"/>
        <end position="164"/>
    </location>
</feature>
<organism evidence="3 4">
    <name type="scientific">Piloderma croceum (strain F 1598)</name>
    <dbReference type="NCBI Taxonomy" id="765440"/>
    <lineage>
        <taxon>Eukaryota</taxon>
        <taxon>Fungi</taxon>
        <taxon>Dikarya</taxon>
        <taxon>Basidiomycota</taxon>
        <taxon>Agaricomycotina</taxon>
        <taxon>Agaricomycetes</taxon>
        <taxon>Agaricomycetidae</taxon>
        <taxon>Atheliales</taxon>
        <taxon>Atheliaceae</taxon>
        <taxon>Piloderma</taxon>
    </lineage>
</organism>
<dbReference type="AlphaFoldDB" id="A0A0C3B8W1"/>
<keyword evidence="2" id="KW-1133">Transmembrane helix</keyword>
<dbReference type="HOGENOM" id="CLU_027355_0_0_1"/>
<dbReference type="OrthoDB" id="3363836at2759"/>
<accession>A0A0C3B8W1</accession>
<evidence type="ECO:0000313" key="3">
    <source>
        <dbReference type="EMBL" id="KIM73752.1"/>
    </source>
</evidence>
<evidence type="ECO:0000256" key="1">
    <source>
        <dbReference type="SAM" id="MobiDB-lite"/>
    </source>
</evidence>
<sequence length="479" mass="50868">MSQIQAACSTGGFYTGPTNGQTINASSPLNITWDTSCLDTKTVDIYLYAPNFAESLVHEWENVQFAPGNYMATLQPRWWNSTSSVNLQLSIVQSGTPVFSSPMPAGPVFTASYSGSPITGAASQAGITNVGGVSIKHGLSGGKVAAAVIMPVLLIIGLVIAYYLRMSRARGRDARKRWSEAVDKRMSTVSTDWKPMSVSGASAAVRNSLAYNKRASDFSFGAPRPSSDYTVDGGNAGIGTNRIYAYRTDEIDSTSQMSHARSGSRPSVTTSGERVSRVSFAADPRPSADRRTIVSRAYHNTFIPPVPSRKDLDELSPFQAQGPFSLSQEDIRARVSGGGGDDADVMPALTLMRTGDIDSGDADDFILSRTPSLPTPPTPTHQLAKSPMTKQSVSVMSPDDLLRAYAARKVTSPTSSPGPGSLSYPAPVANYSGNGMRILYSPTTPGSVPGSAAPIVRDMRAAYPYNEDDNEDAYAGTAL</sequence>
<proteinExistence type="predicted"/>
<dbReference type="InParanoid" id="A0A0C3B8W1"/>
<evidence type="ECO:0000313" key="4">
    <source>
        <dbReference type="Proteomes" id="UP000054166"/>
    </source>
</evidence>
<keyword evidence="4" id="KW-1185">Reference proteome</keyword>
<evidence type="ECO:0000256" key="2">
    <source>
        <dbReference type="SAM" id="Phobius"/>
    </source>
</evidence>
<dbReference type="STRING" id="765440.A0A0C3B8W1"/>
<feature type="compositionally biased region" description="Polar residues" evidence="1">
    <location>
        <begin position="254"/>
        <end position="273"/>
    </location>
</feature>
<dbReference type="Proteomes" id="UP000054166">
    <property type="component" value="Unassembled WGS sequence"/>
</dbReference>
<name>A0A0C3B8W1_PILCF</name>
<keyword evidence="2" id="KW-0812">Transmembrane</keyword>